<evidence type="ECO:0000313" key="3">
    <source>
        <dbReference type="Proteomes" id="UP000738325"/>
    </source>
</evidence>
<dbReference type="EMBL" id="JAAAIP010000004">
    <property type="protein sequence ID" value="KAG0330282.1"/>
    <property type="molecule type" value="Genomic_DNA"/>
</dbReference>
<sequence>MFAKSVNFVALVAVALTACMTVEATHWCFCESLGTTETLCIKYIGGNWDGGSCGLDTDTKWNNFKGICGRDYGQNALNCWV</sequence>
<accession>A0A9P6RUJ7</accession>
<proteinExistence type="predicted"/>
<dbReference type="OrthoDB" id="2361837at2759"/>
<protein>
    <submittedName>
        <fullName evidence="2">Uncharacterized protein</fullName>
    </submittedName>
</protein>
<dbReference type="Proteomes" id="UP000738325">
    <property type="component" value="Unassembled WGS sequence"/>
</dbReference>
<organism evidence="2 3">
    <name type="scientific">Dissophora globulifera</name>
    <dbReference type="NCBI Taxonomy" id="979702"/>
    <lineage>
        <taxon>Eukaryota</taxon>
        <taxon>Fungi</taxon>
        <taxon>Fungi incertae sedis</taxon>
        <taxon>Mucoromycota</taxon>
        <taxon>Mortierellomycotina</taxon>
        <taxon>Mortierellomycetes</taxon>
        <taxon>Mortierellales</taxon>
        <taxon>Mortierellaceae</taxon>
        <taxon>Dissophora</taxon>
    </lineage>
</organism>
<keyword evidence="3" id="KW-1185">Reference proteome</keyword>
<dbReference type="PROSITE" id="PS51257">
    <property type="entry name" value="PROKAR_LIPOPROTEIN"/>
    <property type="match status" value="1"/>
</dbReference>
<keyword evidence="1" id="KW-0732">Signal</keyword>
<evidence type="ECO:0000313" key="2">
    <source>
        <dbReference type="EMBL" id="KAG0330282.1"/>
    </source>
</evidence>
<evidence type="ECO:0000256" key="1">
    <source>
        <dbReference type="SAM" id="SignalP"/>
    </source>
</evidence>
<comment type="caution">
    <text evidence="2">The sequence shown here is derived from an EMBL/GenBank/DDBJ whole genome shotgun (WGS) entry which is preliminary data.</text>
</comment>
<gene>
    <name evidence="2" type="ORF">BGZ99_005975</name>
</gene>
<feature type="chain" id="PRO_5040213653" evidence="1">
    <location>
        <begin position="25"/>
        <end position="81"/>
    </location>
</feature>
<reference evidence="2" key="1">
    <citation type="journal article" date="2020" name="Fungal Divers.">
        <title>Resolving the Mortierellaceae phylogeny through synthesis of multi-gene phylogenetics and phylogenomics.</title>
        <authorList>
            <person name="Vandepol N."/>
            <person name="Liber J."/>
            <person name="Desiro A."/>
            <person name="Na H."/>
            <person name="Kennedy M."/>
            <person name="Barry K."/>
            <person name="Grigoriev I.V."/>
            <person name="Miller A.N."/>
            <person name="O'Donnell K."/>
            <person name="Stajich J.E."/>
            <person name="Bonito G."/>
        </authorList>
    </citation>
    <scope>NUCLEOTIDE SEQUENCE</scope>
    <source>
        <strain evidence="2">REB-010B</strain>
    </source>
</reference>
<feature type="signal peptide" evidence="1">
    <location>
        <begin position="1"/>
        <end position="24"/>
    </location>
</feature>
<name>A0A9P6RUJ7_9FUNG</name>
<dbReference type="AlphaFoldDB" id="A0A9P6RUJ7"/>